<reference evidence="2 3" key="1">
    <citation type="submission" date="2024-04" db="EMBL/GenBank/DDBJ databases">
        <title>Screening of coral probiotics and analysis of their probiotic properties.</title>
        <authorList>
            <person name="Wang S."/>
        </authorList>
    </citation>
    <scope>NUCLEOTIDE SEQUENCE [LARGE SCALE GENOMIC DNA]</scope>
    <source>
        <strain evidence="2 3">GXU-Z9</strain>
    </source>
</reference>
<evidence type="ECO:0000313" key="3">
    <source>
        <dbReference type="Proteomes" id="UP001472074"/>
    </source>
</evidence>
<keyword evidence="2" id="KW-0255">Endonuclease</keyword>
<dbReference type="CDD" id="cd00085">
    <property type="entry name" value="HNHc"/>
    <property type="match status" value="1"/>
</dbReference>
<dbReference type="InterPro" id="IPR003615">
    <property type="entry name" value="HNH_nuc"/>
</dbReference>
<organism evidence="2 3">
    <name type="scientific">Cytobacillus pseudoceanisediminis</name>
    <dbReference type="NCBI Taxonomy" id="3051614"/>
    <lineage>
        <taxon>Bacteria</taxon>
        <taxon>Bacillati</taxon>
        <taxon>Bacillota</taxon>
        <taxon>Bacilli</taxon>
        <taxon>Bacillales</taxon>
        <taxon>Bacillaceae</taxon>
        <taxon>Cytobacillus</taxon>
    </lineage>
</organism>
<name>A0ABZ2ZGV5_9BACI</name>
<dbReference type="GO" id="GO:0004519">
    <property type="term" value="F:endonuclease activity"/>
    <property type="evidence" value="ECO:0007669"/>
    <property type="project" value="UniProtKB-KW"/>
</dbReference>
<dbReference type="Gene3D" id="1.10.30.50">
    <property type="match status" value="1"/>
</dbReference>
<evidence type="ECO:0000313" key="2">
    <source>
        <dbReference type="EMBL" id="WZP05625.1"/>
    </source>
</evidence>
<dbReference type="Pfam" id="PF01844">
    <property type="entry name" value="HNH"/>
    <property type="match status" value="1"/>
</dbReference>
<protein>
    <submittedName>
        <fullName evidence="2">HNH endonuclease</fullName>
    </submittedName>
</protein>
<sequence length="76" mass="8865">MKNLPPFQAKKGKPYLETHIIWLANGGDDTFENTVYICPNCHRKMHAWNLLDYVKKRLPLTAWIEVFYCSGKLISP</sequence>
<keyword evidence="3" id="KW-1185">Reference proteome</keyword>
<gene>
    <name evidence="2" type="ORF">AADC60_16160</name>
</gene>
<dbReference type="EMBL" id="CP151651">
    <property type="protein sequence ID" value="WZP05625.1"/>
    <property type="molecule type" value="Genomic_DNA"/>
</dbReference>
<evidence type="ECO:0000259" key="1">
    <source>
        <dbReference type="Pfam" id="PF01844"/>
    </source>
</evidence>
<keyword evidence="2" id="KW-0378">Hydrolase</keyword>
<dbReference type="InterPro" id="IPR002711">
    <property type="entry name" value="HNH"/>
</dbReference>
<dbReference type="RefSeq" id="WP_342025552.1">
    <property type="nucleotide sequence ID" value="NZ_CP151651.1"/>
</dbReference>
<keyword evidence="2" id="KW-0540">Nuclease</keyword>
<feature type="domain" description="HNH" evidence="1">
    <location>
        <begin position="19"/>
        <end position="46"/>
    </location>
</feature>
<dbReference type="Proteomes" id="UP001472074">
    <property type="component" value="Chromosome"/>
</dbReference>
<proteinExistence type="predicted"/>
<accession>A0ABZ2ZGV5</accession>